<keyword evidence="2" id="KW-0012">Acyltransferase</keyword>
<feature type="domain" description="N-acetyltransferase" evidence="4">
    <location>
        <begin position="92"/>
        <end position="242"/>
    </location>
</feature>
<evidence type="ECO:0000313" key="5">
    <source>
        <dbReference type="EMBL" id="GLY57483.1"/>
    </source>
</evidence>
<feature type="compositionally biased region" description="Basic and acidic residues" evidence="3">
    <location>
        <begin position="49"/>
        <end position="66"/>
    </location>
</feature>
<dbReference type="PANTHER" id="PTHR43877">
    <property type="entry name" value="AMINOALKYLPHOSPHONATE N-ACETYLTRANSFERASE-RELATED-RELATED"/>
    <property type="match status" value="1"/>
</dbReference>
<dbReference type="Pfam" id="PF00583">
    <property type="entry name" value="Acetyltransf_1"/>
    <property type="match status" value="1"/>
</dbReference>
<proteinExistence type="predicted"/>
<dbReference type="InterPro" id="IPR016181">
    <property type="entry name" value="Acyl_CoA_acyltransferase"/>
</dbReference>
<reference evidence="5" key="1">
    <citation type="submission" date="2023-03" db="EMBL/GenBank/DDBJ databases">
        <title>Cellulosimicrobium cellulans NBRC 103059.</title>
        <authorList>
            <person name="Ichikawa N."/>
            <person name="Sato H."/>
            <person name="Tonouchi N."/>
        </authorList>
    </citation>
    <scope>NUCLEOTIDE SEQUENCE</scope>
    <source>
        <strain evidence="5">NBRC 103059</strain>
    </source>
</reference>
<accession>A0AAV5P4E7</accession>
<dbReference type="InterPro" id="IPR050832">
    <property type="entry name" value="Bact_Acetyltransf"/>
</dbReference>
<protein>
    <recommendedName>
        <fullName evidence="4">N-acetyltransferase domain-containing protein</fullName>
    </recommendedName>
</protein>
<evidence type="ECO:0000256" key="2">
    <source>
        <dbReference type="ARBA" id="ARBA00023315"/>
    </source>
</evidence>
<evidence type="ECO:0000256" key="3">
    <source>
        <dbReference type="SAM" id="MobiDB-lite"/>
    </source>
</evidence>
<sequence>MRASVARSCSDSRHRGGAGTPDPIDDGEPSNARAAASRRAAHDRRRLASHHEPVSRSDAAHGARPGRAERLLRRVWHARRVSETTTRDDVRVVVEDPTTPDVLALLQEHLDDMHATSPPESVHALDVERLRAPDITFVTARSADGGLLGCGALKQHDATLGELKSMRTTAAARGRGVAATVLAHLLDVARDRGLDRVSLETGTEDYFAAARRLYARHGFVPCAPFADYTDDPNSTYLTLSLA</sequence>
<evidence type="ECO:0000313" key="6">
    <source>
        <dbReference type="Proteomes" id="UP001165168"/>
    </source>
</evidence>
<dbReference type="AlphaFoldDB" id="A0AAV5P4E7"/>
<feature type="compositionally biased region" description="Basic residues" evidence="3">
    <location>
        <begin position="39"/>
        <end position="48"/>
    </location>
</feature>
<gene>
    <name evidence="5" type="ORF">Ccel01_20850</name>
</gene>
<dbReference type="PROSITE" id="PS51186">
    <property type="entry name" value="GNAT"/>
    <property type="match status" value="1"/>
</dbReference>
<dbReference type="EMBL" id="BSTG01000002">
    <property type="protein sequence ID" value="GLY57483.1"/>
    <property type="molecule type" value="Genomic_DNA"/>
</dbReference>
<feature type="region of interest" description="Disordered" evidence="3">
    <location>
        <begin position="1"/>
        <end position="66"/>
    </location>
</feature>
<dbReference type="Proteomes" id="UP001165168">
    <property type="component" value="Unassembled WGS sequence"/>
</dbReference>
<dbReference type="SUPFAM" id="SSF55729">
    <property type="entry name" value="Acyl-CoA N-acyltransferases (Nat)"/>
    <property type="match status" value="1"/>
</dbReference>
<dbReference type="PANTHER" id="PTHR43877:SF5">
    <property type="entry name" value="BLL8307 PROTEIN"/>
    <property type="match status" value="1"/>
</dbReference>
<name>A0AAV5P4E7_CELCE</name>
<evidence type="ECO:0000256" key="1">
    <source>
        <dbReference type="ARBA" id="ARBA00022679"/>
    </source>
</evidence>
<dbReference type="GO" id="GO:0016747">
    <property type="term" value="F:acyltransferase activity, transferring groups other than amino-acyl groups"/>
    <property type="evidence" value="ECO:0007669"/>
    <property type="project" value="InterPro"/>
</dbReference>
<evidence type="ECO:0000259" key="4">
    <source>
        <dbReference type="PROSITE" id="PS51186"/>
    </source>
</evidence>
<keyword evidence="1" id="KW-0808">Transferase</keyword>
<comment type="caution">
    <text evidence="5">The sequence shown here is derived from an EMBL/GenBank/DDBJ whole genome shotgun (WGS) entry which is preliminary data.</text>
</comment>
<dbReference type="Gene3D" id="3.40.630.30">
    <property type="match status" value="1"/>
</dbReference>
<organism evidence="5 6">
    <name type="scientific">Cellulosimicrobium cellulans</name>
    <name type="common">Arthrobacter luteus</name>
    <dbReference type="NCBI Taxonomy" id="1710"/>
    <lineage>
        <taxon>Bacteria</taxon>
        <taxon>Bacillati</taxon>
        <taxon>Actinomycetota</taxon>
        <taxon>Actinomycetes</taxon>
        <taxon>Micrococcales</taxon>
        <taxon>Promicromonosporaceae</taxon>
        <taxon>Cellulosimicrobium</taxon>
    </lineage>
</organism>
<dbReference type="InterPro" id="IPR000182">
    <property type="entry name" value="GNAT_dom"/>
</dbReference>